<protein>
    <submittedName>
        <fullName evidence="4">Outer membrane protein, OMP85 family</fullName>
    </submittedName>
</protein>
<dbReference type="STRING" id="1189612.A33Q_2559"/>
<comment type="subcellular location">
    <subcellularLocation>
        <location evidence="1">Membrane</location>
    </subcellularLocation>
</comment>
<keyword evidence="5" id="KW-1185">Reference proteome</keyword>
<dbReference type="Gene3D" id="2.40.160.50">
    <property type="entry name" value="membrane protein fhac: a member of the omp85/tpsb transporter family"/>
    <property type="match status" value="1"/>
</dbReference>
<accession>S2DV59</accession>
<evidence type="ECO:0000259" key="3">
    <source>
        <dbReference type="Pfam" id="PF01103"/>
    </source>
</evidence>
<dbReference type="EMBL" id="ALWO02000036">
    <property type="protein sequence ID" value="EOZ95966.1"/>
    <property type="molecule type" value="Genomic_DNA"/>
</dbReference>
<evidence type="ECO:0000256" key="2">
    <source>
        <dbReference type="ARBA" id="ARBA00023136"/>
    </source>
</evidence>
<name>S2DV59_INDAL</name>
<evidence type="ECO:0000313" key="5">
    <source>
        <dbReference type="Proteomes" id="UP000006073"/>
    </source>
</evidence>
<dbReference type="InterPro" id="IPR000184">
    <property type="entry name" value="Bac_surfAg_D15"/>
</dbReference>
<dbReference type="Pfam" id="PF01103">
    <property type="entry name" value="Omp85"/>
    <property type="match status" value="1"/>
</dbReference>
<keyword evidence="2" id="KW-0472">Membrane</keyword>
<feature type="domain" description="Bacterial surface antigen (D15)" evidence="3">
    <location>
        <begin position="192"/>
        <end position="371"/>
    </location>
</feature>
<gene>
    <name evidence="4" type="ORF">A33Q_2559</name>
</gene>
<proteinExistence type="predicted"/>
<comment type="caution">
    <text evidence="4">The sequence shown here is derived from an EMBL/GenBank/DDBJ whole genome shotgun (WGS) entry which is preliminary data.</text>
</comment>
<reference evidence="4 5" key="1">
    <citation type="journal article" date="2013" name="Genome Announc.">
        <title>Draft Genome Sequence of Indibacter alkaliphilus Strain LW1T, Isolated from Lonar Lake, a Haloalkaline Lake in the Buldana District of Maharashtra, India.</title>
        <authorList>
            <person name="Singh A."/>
            <person name="Kumar Jangir P."/>
            <person name="Sharma R."/>
            <person name="Singh A."/>
            <person name="Kumar Pinnaka A."/>
            <person name="Shivaji S."/>
        </authorList>
    </citation>
    <scope>NUCLEOTIDE SEQUENCE [LARGE SCALE GENOMIC DNA]</scope>
    <source>
        <strain evidence="5">CCUG 57479 / KCTC 22604 / LW1</strain>
    </source>
</reference>
<evidence type="ECO:0000313" key="4">
    <source>
        <dbReference type="EMBL" id="EOZ95966.1"/>
    </source>
</evidence>
<organism evidence="4 5">
    <name type="scientific">Indibacter alkaliphilus (strain CCUG 57479 / KCTC 22604 / LW1)</name>
    <dbReference type="NCBI Taxonomy" id="1189612"/>
    <lineage>
        <taxon>Bacteria</taxon>
        <taxon>Pseudomonadati</taxon>
        <taxon>Bacteroidota</taxon>
        <taxon>Cytophagia</taxon>
        <taxon>Cytophagales</taxon>
        <taxon>Cyclobacteriaceae</taxon>
    </lineage>
</organism>
<sequence>MLFLGLFWYASGILLAQGVEEADRKAGVAESLFDFGDAVIDFISGEKWAIIPAVVYSPETSLGLGARAIRVFRFQNDSSKVLRPSTLPITFLYTLNNQTIFTTELDLWANENRDYLNARFELSNFPFRYFGIGNDPLLAEGEFYTTRFAYFHLNYERKIAKGVYLGPRYEFRIDDIRDREVGGVLESTQPLGFDGQRLSGLGIVSKYDTRDNIFQPSQGWNNSLSWMGFASFLGSNFTFSQYMLDLRKYLNVTHNQVLAVQSWWSFTTGEAPFQHISLIGGSDRMRGYFEGRYRDRHAMVHQLEYRLPVYRNFGMVFFGHAGQVAQSPEQFDWSRFRYGGGFGFRYKLNQDGLNIRLDIAFGDQRAFYFGLNEVI</sequence>
<evidence type="ECO:0000256" key="1">
    <source>
        <dbReference type="ARBA" id="ARBA00004370"/>
    </source>
</evidence>
<dbReference type="AlphaFoldDB" id="S2DV59"/>
<dbReference type="eggNOG" id="COG0729">
    <property type="taxonomic scope" value="Bacteria"/>
</dbReference>
<dbReference type="Proteomes" id="UP000006073">
    <property type="component" value="Unassembled WGS sequence"/>
</dbReference>
<dbReference type="GO" id="GO:0019867">
    <property type="term" value="C:outer membrane"/>
    <property type="evidence" value="ECO:0007669"/>
    <property type="project" value="InterPro"/>
</dbReference>